<dbReference type="PROSITE" id="PS01045">
    <property type="entry name" value="SQUALEN_PHYTOEN_SYN_2"/>
    <property type="match status" value="1"/>
</dbReference>
<sequence>MTTQLSVQDDFAFCEQIIKRHSKSFYYAFSRLPDEKAQAVYAIYAFCRTADDSVDENHGSISQLVALDKLTDELNRFARGQEIDHPLWRALRIVFDTYKMDLEPFYDQLKGQRMDISFSTPATLDDVETYSYYVAGSVGRMLLPIIASNAKRDCTDAAVSLGVAMQLTNILRDVGEDYREKGRIYLPTEELQRAGYRVDQLANGQITDDFVRVWEHLAKRAEILYEEFLSFIPEFDKDSQFAVLASAQVYRGILTSVRQNNYDCFARKNFVTKREMIRILADSIG</sequence>
<dbReference type="CDD" id="cd00683">
    <property type="entry name" value="Trans_IPPS_HH"/>
    <property type="match status" value="1"/>
</dbReference>
<keyword evidence="3" id="KW-0125">Carotenoid biosynthesis</keyword>
<protein>
    <submittedName>
        <fullName evidence="4">Phytoene/squalene synthase family protein</fullName>
    </submittedName>
</protein>
<dbReference type="InterPro" id="IPR044843">
    <property type="entry name" value="Trans_IPPS_bact-type"/>
</dbReference>
<comment type="pathway">
    <text evidence="1">Carotenoid biosynthesis.</text>
</comment>
<accession>A0ABR8PGX3</accession>
<dbReference type="Gene3D" id="1.10.600.10">
    <property type="entry name" value="Farnesyl Diphosphate Synthase"/>
    <property type="match status" value="1"/>
</dbReference>
<dbReference type="SFLD" id="SFLDG01018">
    <property type="entry name" value="Squalene/Phytoene_Synthase_Lik"/>
    <property type="match status" value="1"/>
</dbReference>
<evidence type="ECO:0000256" key="3">
    <source>
        <dbReference type="ARBA" id="ARBA00022746"/>
    </source>
</evidence>
<evidence type="ECO:0000313" key="5">
    <source>
        <dbReference type="Proteomes" id="UP000659496"/>
    </source>
</evidence>
<dbReference type="EMBL" id="JACSQY010000002">
    <property type="protein sequence ID" value="MBD7907416.1"/>
    <property type="molecule type" value="Genomic_DNA"/>
</dbReference>
<dbReference type="SFLD" id="SFLDS00005">
    <property type="entry name" value="Isoprenoid_Synthase_Type_I"/>
    <property type="match status" value="1"/>
</dbReference>
<dbReference type="InterPro" id="IPR008949">
    <property type="entry name" value="Isoprenoid_synthase_dom_sf"/>
</dbReference>
<dbReference type="PANTHER" id="PTHR31480">
    <property type="entry name" value="BIFUNCTIONAL LYCOPENE CYCLASE/PHYTOENE SYNTHASE"/>
    <property type="match status" value="1"/>
</dbReference>
<reference evidence="4 5" key="1">
    <citation type="submission" date="2020-08" db="EMBL/GenBank/DDBJ databases">
        <title>A Genomic Blueprint of the Chicken Gut Microbiome.</title>
        <authorList>
            <person name="Gilroy R."/>
            <person name="Ravi A."/>
            <person name="Getino M."/>
            <person name="Pursley I."/>
            <person name="Horton D.L."/>
            <person name="Alikhan N.-F."/>
            <person name="Baker D."/>
            <person name="Gharbi K."/>
            <person name="Hall N."/>
            <person name="Watson M."/>
            <person name="Adriaenssens E.M."/>
            <person name="Foster-Nyarko E."/>
            <person name="Jarju S."/>
            <person name="Secka A."/>
            <person name="Antonio M."/>
            <person name="Oren A."/>
            <person name="Chaudhuri R."/>
            <person name="La Ragione R.M."/>
            <person name="Hildebrand F."/>
            <person name="Pallen M.J."/>
        </authorList>
    </citation>
    <scope>NUCLEOTIDE SEQUENCE [LARGE SCALE GENOMIC DNA]</scope>
    <source>
        <strain evidence="4 5">Sa3CUA8</strain>
    </source>
</reference>
<dbReference type="InterPro" id="IPR033904">
    <property type="entry name" value="Trans_IPPS_HH"/>
</dbReference>
<dbReference type="InterPro" id="IPR019845">
    <property type="entry name" value="Squalene/phytoene_synthase_CS"/>
</dbReference>
<gene>
    <name evidence="4" type="ORF">H9659_03590</name>
</gene>
<evidence type="ECO:0000256" key="1">
    <source>
        <dbReference type="ARBA" id="ARBA00004829"/>
    </source>
</evidence>
<comment type="caution">
    <text evidence="4">The sequence shown here is derived from an EMBL/GenBank/DDBJ whole genome shotgun (WGS) entry which is preliminary data.</text>
</comment>
<dbReference type="Proteomes" id="UP000659496">
    <property type="component" value="Unassembled WGS sequence"/>
</dbReference>
<dbReference type="SUPFAM" id="SSF48576">
    <property type="entry name" value="Terpenoid synthases"/>
    <property type="match status" value="1"/>
</dbReference>
<keyword evidence="2" id="KW-0808">Transferase</keyword>
<organism evidence="4 5">
    <name type="scientific">Sporosarcina gallistercoris</name>
    <dbReference type="NCBI Taxonomy" id="2762245"/>
    <lineage>
        <taxon>Bacteria</taxon>
        <taxon>Bacillati</taxon>
        <taxon>Bacillota</taxon>
        <taxon>Bacilli</taxon>
        <taxon>Bacillales</taxon>
        <taxon>Caryophanaceae</taxon>
        <taxon>Sporosarcina</taxon>
    </lineage>
</organism>
<evidence type="ECO:0000256" key="2">
    <source>
        <dbReference type="ARBA" id="ARBA00022679"/>
    </source>
</evidence>
<dbReference type="SFLD" id="SFLDG01212">
    <property type="entry name" value="Phytoene_synthase_like"/>
    <property type="match status" value="1"/>
</dbReference>
<evidence type="ECO:0000313" key="4">
    <source>
        <dbReference type="EMBL" id="MBD7907416.1"/>
    </source>
</evidence>
<name>A0ABR8PGX3_9BACL</name>
<dbReference type="RefSeq" id="WP_191688590.1">
    <property type="nucleotide sequence ID" value="NZ_JACSQY010000002.1"/>
</dbReference>
<dbReference type="Pfam" id="PF00494">
    <property type="entry name" value="SQS_PSY"/>
    <property type="match status" value="1"/>
</dbReference>
<proteinExistence type="predicted"/>
<dbReference type="InterPro" id="IPR002060">
    <property type="entry name" value="Squ/phyt_synthse"/>
</dbReference>
<keyword evidence="5" id="KW-1185">Reference proteome</keyword>